<reference evidence="2" key="1">
    <citation type="submission" date="2020-05" db="EMBL/GenBank/DDBJ databases">
        <title>Mycena genomes resolve the evolution of fungal bioluminescence.</title>
        <authorList>
            <person name="Tsai I.J."/>
        </authorList>
    </citation>
    <scope>NUCLEOTIDE SEQUENCE</scope>
    <source>
        <strain evidence="2">160909Yilan</strain>
    </source>
</reference>
<organism evidence="2 3">
    <name type="scientific">Mycena sanguinolenta</name>
    <dbReference type="NCBI Taxonomy" id="230812"/>
    <lineage>
        <taxon>Eukaryota</taxon>
        <taxon>Fungi</taxon>
        <taxon>Dikarya</taxon>
        <taxon>Basidiomycota</taxon>
        <taxon>Agaricomycotina</taxon>
        <taxon>Agaricomycetes</taxon>
        <taxon>Agaricomycetidae</taxon>
        <taxon>Agaricales</taxon>
        <taxon>Marasmiineae</taxon>
        <taxon>Mycenaceae</taxon>
        <taxon>Mycena</taxon>
    </lineage>
</organism>
<name>A0A8H7D6Q5_9AGAR</name>
<feature type="region of interest" description="Disordered" evidence="1">
    <location>
        <begin position="809"/>
        <end position="854"/>
    </location>
</feature>
<feature type="region of interest" description="Disordered" evidence="1">
    <location>
        <begin position="970"/>
        <end position="1294"/>
    </location>
</feature>
<proteinExistence type="predicted"/>
<dbReference type="PANTHER" id="PTHR28093">
    <property type="entry name" value="MORPHOGENESIS-RELATED PROTEIN MSB1"/>
    <property type="match status" value="1"/>
</dbReference>
<feature type="compositionally biased region" description="Low complexity" evidence="1">
    <location>
        <begin position="1118"/>
        <end position="1127"/>
    </location>
</feature>
<feature type="compositionally biased region" description="Low complexity" evidence="1">
    <location>
        <begin position="489"/>
        <end position="513"/>
    </location>
</feature>
<feature type="compositionally biased region" description="Polar residues" evidence="1">
    <location>
        <begin position="49"/>
        <end position="62"/>
    </location>
</feature>
<evidence type="ECO:0000313" key="2">
    <source>
        <dbReference type="EMBL" id="KAF7360911.1"/>
    </source>
</evidence>
<keyword evidence="3" id="KW-1185">Reference proteome</keyword>
<feature type="compositionally biased region" description="Pro residues" evidence="1">
    <location>
        <begin position="1223"/>
        <end position="1266"/>
    </location>
</feature>
<comment type="caution">
    <text evidence="2">The sequence shown here is derived from an EMBL/GenBank/DDBJ whole genome shotgun (WGS) entry which is preliminary data.</text>
</comment>
<accession>A0A8H7D6Q5</accession>
<feature type="compositionally biased region" description="Pro residues" evidence="1">
    <location>
        <begin position="1103"/>
        <end position="1117"/>
    </location>
</feature>
<feature type="region of interest" description="Disordered" evidence="1">
    <location>
        <begin position="1"/>
        <end position="68"/>
    </location>
</feature>
<evidence type="ECO:0000313" key="3">
    <source>
        <dbReference type="Proteomes" id="UP000623467"/>
    </source>
</evidence>
<dbReference type="PANTHER" id="PTHR28093:SF1">
    <property type="entry name" value="MORPHOGENESIS-RELATED PROTEIN MSB1"/>
    <property type="match status" value="1"/>
</dbReference>
<dbReference type="InterPro" id="IPR037508">
    <property type="entry name" value="Msb1/Mug8"/>
</dbReference>
<sequence length="1294" mass="135911">MPSIFSRARTASTPSKSKHKPPPPPALSYPYPTSSNAFGDPSTPIGEFGQQQAFSQRPRSLSQGQAQAAGEAGYGAVGFLPTTLPSDLNNAWASTSSGPQSISLSSSTSSNASTTNLFAGTGGVAGGASASAGRAAYGLLSPARDTVLGLPDVARLVAVLCAELERTGVSTPFVFSSLALDVRRAGVARLVRAFLATCAQSGVAGANTYSNGGRGDKFTDEARFAAAHELGMCLRWGLSRVVRVEGGREVRGLLSWAWYERWRTEEGANAYPPTAFSTFLTSLPAELPPILAPLFALCNKLVAHSGSSGHTPPSAPYFAPAPMSPGGKKKSEKELEAEEVLFPTIDDFGGFGGEYLRGARAAEHLLLASIREGIVGAEGRGLGAPTRLREWVGMYPASLEGGKATGPRRGAKTTRLIHVKRNVRAYSQDLVRGGSTWASAPGAGGGPQGQNEWAASRAWRAILAGGAGVPRYADSYRKRLDLAVGVHPSTSSLSSSYSSSTGSTGTGSTAPTTYNLSAPSTTSLTSSEDAAGGAFRSLTDLKWGEFESLGFGSGGGGGGGGGRRDSTDGIELKLKFDLTENARAERLAKRETLSWTDFSAAGFSRSDAPLSATLQFSPPLALSLSSSSQSAPLNAELTKKLRKAHKALPAFGWDTSPMLGPEELVEEAFLDVFCDLLWGGGWMERAGGVGGATADLARECSWALVEYKSRTSAQRDPGSTLVLFEEFVPREYRLALAGSAPPGTRRRLPALFSPSTAPATGGKTWKQASTLNGRPYVLGATPIVTGSTQKLDFESMLRAQGGTKLMTLNKDPNPKRATTIMSPSPVSTEVGAPLQRTRSAETQGSSVESGDKREKRQILATAVDGCRAGARPAEYAAVDFETRLAVAGESDDEAPDGIGAGEDAEAARQRRRASASDAWVDILVGSMQGRRLGGQDAEMPRGSARRRAGVVIRDDPDLAGLEAAQALAAETIGREMSPDPEARYRDSDVVEIERVPRKSEQSDRSVETEHSDGYGPATDDDEDNLTPGAAAQTHPVLSQRQEARQQRRLGYFDLHPERRPVSTMTQDDDPRSLLSQTDSDDEDIVPVPRNLDLTPRNLDTPIRPLPTPTRAPPPSTPPQHVSPVSPVDIPTFAEADNRREQEQAGRSKADSVILTPANGAGNGHTGGSIAAPKPATPSKTSALIDMFREREQGGRGAPPTKPAGPSPIPPSRLPVRTAAPTAAPAPVPLAPAKDPSPPKTLPKSPAPAPAPAPAPPPMLDPPPPPLTDAGRASPARYVHGAPLHNVLEEEEEES</sequence>
<dbReference type="Proteomes" id="UP000623467">
    <property type="component" value="Unassembled WGS sequence"/>
</dbReference>
<feature type="region of interest" description="Disordered" evidence="1">
    <location>
        <begin position="309"/>
        <end position="332"/>
    </location>
</feature>
<feature type="compositionally biased region" description="Basic and acidic residues" evidence="1">
    <location>
        <begin position="1135"/>
        <end position="1149"/>
    </location>
</feature>
<dbReference type="OrthoDB" id="3362494at2759"/>
<feature type="compositionally biased region" description="Pro residues" evidence="1">
    <location>
        <begin position="1199"/>
        <end position="1212"/>
    </location>
</feature>
<evidence type="ECO:0000256" key="1">
    <source>
        <dbReference type="SAM" id="MobiDB-lite"/>
    </source>
</evidence>
<feature type="compositionally biased region" description="Low complexity" evidence="1">
    <location>
        <begin position="1213"/>
        <end position="1222"/>
    </location>
</feature>
<protein>
    <submittedName>
        <fullName evidence="2">F-box domain-containing protein</fullName>
    </submittedName>
</protein>
<feature type="region of interest" description="Disordered" evidence="1">
    <location>
        <begin position="488"/>
        <end position="529"/>
    </location>
</feature>
<feature type="compositionally biased region" description="Basic and acidic residues" evidence="1">
    <location>
        <begin position="972"/>
        <end position="1012"/>
    </location>
</feature>
<gene>
    <name evidence="2" type="ORF">MSAN_01121000</name>
</gene>
<dbReference type="EMBL" id="JACAZH010000008">
    <property type="protein sequence ID" value="KAF7360911.1"/>
    <property type="molecule type" value="Genomic_DNA"/>
</dbReference>
<feature type="region of interest" description="Disordered" evidence="1">
    <location>
        <begin position="888"/>
        <end position="912"/>
    </location>
</feature>
<feature type="compositionally biased region" description="Polar residues" evidence="1">
    <location>
        <begin position="836"/>
        <end position="848"/>
    </location>
</feature>